<organism evidence="1 2">
    <name type="scientific">Tahibacter amnicola</name>
    <dbReference type="NCBI Taxonomy" id="2976241"/>
    <lineage>
        <taxon>Bacteria</taxon>
        <taxon>Pseudomonadati</taxon>
        <taxon>Pseudomonadota</taxon>
        <taxon>Gammaproteobacteria</taxon>
        <taxon>Lysobacterales</taxon>
        <taxon>Rhodanobacteraceae</taxon>
        <taxon>Tahibacter</taxon>
    </lineage>
</organism>
<keyword evidence="2" id="KW-1185">Reference proteome</keyword>
<evidence type="ECO:0000313" key="1">
    <source>
        <dbReference type="EMBL" id="UXI65977.1"/>
    </source>
</evidence>
<sequence>MTNPELSTTSKSYLKDMGWCEERIVDPTPFFSAMRDEGYPYFPTSSHFLSKFGGMVGKMPSYRDSTVKQSVHFNPTLAMEHIYREKVIAYEHRVSEELVVVGELYDGHMVLMLSRTGKLFGAYDDFLCLFGNSIEEGLNSLFEQRDVIEIP</sequence>
<dbReference type="EMBL" id="CP104694">
    <property type="protein sequence ID" value="UXI65977.1"/>
    <property type="molecule type" value="Genomic_DNA"/>
</dbReference>
<dbReference type="Pfam" id="PF14433">
    <property type="entry name" value="SUKH-3"/>
    <property type="match status" value="1"/>
</dbReference>
<evidence type="ECO:0000313" key="2">
    <source>
        <dbReference type="Proteomes" id="UP001064632"/>
    </source>
</evidence>
<reference evidence="1" key="1">
    <citation type="submission" date="2022-09" db="EMBL/GenBank/DDBJ databases">
        <title>Tahibacter sp. nov., isolated from a fresh water.</title>
        <authorList>
            <person name="Baek J.H."/>
            <person name="Lee J.K."/>
            <person name="Kim J.M."/>
            <person name="Jeon C.O."/>
        </authorList>
    </citation>
    <scope>NUCLEOTIDE SEQUENCE</scope>
    <source>
        <strain evidence="1">W38</strain>
    </source>
</reference>
<gene>
    <name evidence="1" type="ORF">N4264_14555</name>
</gene>
<proteinExistence type="predicted"/>
<protein>
    <submittedName>
        <fullName evidence="1">SUKH-3 domain-containing protein</fullName>
    </submittedName>
</protein>
<dbReference type="RefSeq" id="WP_261692967.1">
    <property type="nucleotide sequence ID" value="NZ_CP104694.1"/>
</dbReference>
<accession>A0ABY6B8T8</accession>
<dbReference type="InterPro" id="IPR025850">
    <property type="entry name" value="SUKH-3"/>
</dbReference>
<dbReference type="Proteomes" id="UP001064632">
    <property type="component" value="Chromosome"/>
</dbReference>
<name>A0ABY6B8T8_9GAMM</name>